<feature type="active site" description="Schiff-base intermediate with substrate" evidence="5">
    <location>
        <position position="164"/>
    </location>
</feature>
<sequence>MKLEGVFPPITTPFDDNGCIEYNHLAENIEKWNETDLSGYLVLGSNGESVFLNEDEKLKIVKTSRKSIPQSRKMLVGVGLESTKITIEFTKKVTDSGADVVVVITPHFFKNNMSHETLLKYFLMVADDSPIPVLLYNVPQFTGIDLEVKTVVALSSHENIIGVKDSSGNIEQLSDIIYLTRKENFSVLTGSGIILYPALCIGATGGIVAIACVLPERCLDILRLYKDGNHEEAKALQIRMVDPTIAVTSKYAIPGLKAAMDLFGYHGGSSRLPLLPITDAETKDIKNTFTNTGFL</sequence>
<keyword evidence="7" id="KW-0472">Membrane</keyword>
<dbReference type="PIRSF" id="PIRSF001365">
    <property type="entry name" value="DHDPS"/>
    <property type="match status" value="1"/>
</dbReference>
<dbReference type="PROSITE" id="PS00666">
    <property type="entry name" value="DHDPS_2"/>
    <property type="match status" value="1"/>
</dbReference>
<keyword evidence="3" id="KW-0704">Schiff base</keyword>
<dbReference type="PANTHER" id="PTHR12128:SF66">
    <property type="entry name" value="4-HYDROXY-2-OXOGLUTARATE ALDOLASE, MITOCHONDRIAL"/>
    <property type="match status" value="1"/>
</dbReference>
<evidence type="ECO:0000256" key="3">
    <source>
        <dbReference type="ARBA" id="ARBA00023270"/>
    </source>
</evidence>
<dbReference type="GO" id="GO:0044281">
    <property type="term" value="P:small molecule metabolic process"/>
    <property type="evidence" value="ECO:0007669"/>
    <property type="project" value="UniProtKB-ARBA"/>
</dbReference>
<evidence type="ECO:0000256" key="1">
    <source>
        <dbReference type="ARBA" id="ARBA00007592"/>
    </source>
</evidence>
<keyword evidence="7" id="KW-1133">Transmembrane helix</keyword>
<evidence type="ECO:0000256" key="5">
    <source>
        <dbReference type="PIRSR" id="PIRSR001365-1"/>
    </source>
</evidence>
<dbReference type="PANTHER" id="PTHR12128">
    <property type="entry name" value="DIHYDRODIPICOLINATE SYNTHASE"/>
    <property type="match status" value="1"/>
</dbReference>
<dbReference type="PRINTS" id="PR00146">
    <property type="entry name" value="DHPICSNTHASE"/>
</dbReference>
<evidence type="ECO:0000256" key="4">
    <source>
        <dbReference type="PIRNR" id="PIRNR001365"/>
    </source>
</evidence>
<protein>
    <submittedName>
        <fullName evidence="8">Dihydropicolinate synthase</fullName>
    </submittedName>
</protein>
<reference evidence="8 9" key="1">
    <citation type="submission" date="2016-07" db="EMBL/GenBank/DDBJ databases">
        <title>Draft genome of Scalindua rubra, obtained from a brine-seawater interface in the Red Sea, sheds light on salt adaptation in anammox bacteria.</title>
        <authorList>
            <person name="Speth D.R."/>
            <person name="Lagkouvardos I."/>
            <person name="Wang Y."/>
            <person name="Qian P.-Y."/>
            <person name="Dutilh B.E."/>
            <person name="Jetten M.S."/>
        </authorList>
    </citation>
    <scope>NUCLEOTIDE SEQUENCE [LARGE SCALE GENOMIC DNA]</scope>
    <source>
        <strain evidence="8">BSI-1</strain>
    </source>
</reference>
<feature type="active site" description="Proton donor/acceptor" evidence="5">
    <location>
        <position position="136"/>
    </location>
</feature>
<dbReference type="EMBL" id="MAYW01000104">
    <property type="protein sequence ID" value="ODS31637.1"/>
    <property type="molecule type" value="Genomic_DNA"/>
</dbReference>
<comment type="similarity">
    <text evidence="1 4">Belongs to the DapA family.</text>
</comment>
<evidence type="ECO:0000313" key="8">
    <source>
        <dbReference type="EMBL" id="ODS31637.1"/>
    </source>
</evidence>
<dbReference type="InterPro" id="IPR002220">
    <property type="entry name" value="DapA-like"/>
</dbReference>
<gene>
    <name evidence="8" type="ORF">SCARUB_03243</name>
</gene>
<keyword evidence="2 4" id="KW-0456">Lyase</keyword>
<accession>A0A1E3X7M6</accession>
<dbReference type="Gene3D" id="3.20.20.70">
    <property type="entry name" value="Aldolase class I"/>
    <property type="match status" value="1"/>
</dbReference>
<keyword evidence="7" id="KW-0812">Transmembrane</keyword>
<evidence type="ECO:0000256" key="2">
    <source>
        <dbReference type="ARBA" id="ARBA00023239"/>
    </source>
</evidence>
<organism evidence="8 9">
    <name type="scientific">Candidatus Scalindua rubra</name>
    <dbReference type="NCBI Taxonomy" id="1872076"/>
    <lineage>
        <taxon>Bacteria</taxon>
        <taxon>Pseudomonadati</taxon>
        <taxon>Planctomycetota</taxon>
        <taxon>Candidatus Brocadiia</taxon>
        <taxon>Candidatus Brocadiales</taxon>
        <taxon>Candidatus Scalinduaceae</taxon>
        <taxon>Candidatus Scalindua</taxon>
    </lineage>
</organism>
<dbReference type="Proteomes" id="UP000094056">
    <property type="component" value="Unassembled WGS sequence"/>
</dbReference>
<dbReference type="SUPFAM" id="SSF51569">
    <property type="entry name" value="Aldolase"/>
    <property type="match status" value="1"/>
</dbReference>
<name>A0A1E3X7M6_9BACT</name>
<dbReference type="SMART" id="SM01130">
    <property type="entry name" value="DHDPS"/>
    <property type="match status" value="1"/>
</dbReference>
<dbReference type="InterPro" id="IPR013785">
    <property type="entry name" value="Aldolase_TIM"/>
</dbReference>
<dbReference type="AlphaFoldDB" id="A0A1E3X7M6"/>
<evidence type="ECO:0000256" key="6">
    <source>
        <dbReference type="PIRSR" id="PIRSR001365-2"/>
    </source>
</evidence>
<feature type="transmembrane region" description="Helical" evidence="7">
    <location>
        <begin position="193"/>
        <end position="214"/>
    </location>
</feature>
<proteinExistence type="inferred from homology"/>
<dbReference type="GO" id="GO:0008840">
    <property type="term" value="F:4-hydroxy-tetrahydrodipicolinate synthase activity"/>
    <property type="evidence" value="ECO:0007669"/>
    <property type="project" value="TreeGrafter"/>
</dbReference>
<comment type="caution">
    <text evidence="8">The sequence shown here is derived from an EMBL/GenBank/DDBJ whole genome shotgun (WGS) entry which is preliminary data.</text>
</comment>
<dbReference type="Pfam" id="PF00701">
    <property type="entry name" value="DHDPS"/>
    <property type="match status" value="1"/>
</dbReference>
<evidence type="ECO:0000313" key="9">
    <source>
        <dbReference type="Proteomes" id="UP000094056"/>
    </source>
</evidence>
<evidence type="ECO:0000256" key="7">
    <source>
        <dbReference type="SAM" id="Phobius"/>
    </source>
</evidence>
<dbReference type="CDD" id="cd00408">
    <property type="entry name" value="DHDPS-like"/>
    <property type="match status" value="1"/>
</dbReference>
<feature type="binding site" evidence="6">
    <location>
        <position position="207"/>
    </location>
    <ligand>
        <name>pyruvate</name>
        <dbReference type="ChEBI" id="CHEBI:15361"/>
    </ligand>
</feature>
<dbReference type="InterPro" id="IPR020625">
    <property type="entry name" value="Schiff_base-form_aldolases_AS"/>
</dbReference>